<comment type="pathway">
    <text evidence="2">Metabolic intermediate biosynthesis; chorismate biosynthesis; chorismate from D-erythrose 4-phosphate and phosphoenolpyruvate: step 1/7.</text>
</comment>
<evidence type="ECO:0000256" key="3">
    <source>
        <dbReference type="ARBA" id="ARBA00031111"/>
    </source>
</evidence>
<accession>A0A4U9HM59</accession>
<evidence type="ECO:0000256" key="2">
    <source>
        <dbReference type="ARBA" id="ARBA00004688"/>
    </source>
</evidence>
<keyword evidence="6" id="KW-0808">Transferase</keyword>
<evidence type="ECO:0000313" key="6">
    <source>
        <dbReference type="EMBL" id="VTP65368.1"/>
    </source>
</evidence>
<dbReference type="AlphaFoldDB" id="A0A4U9HM59"/>
<dbReference type="GO" id="GO:0003849">
    <property type="term" value="F:3-deoxy-7-phosphoheptulonate synthase activity"/>
    <property type="evidence" value="ECO:0007669"/>
    <property type="project" value="InterPro"/>
</dbReference>
<evidence type="ECO:0000256" key="4">
    <source>
        <dbReference type="ARBA" id="ARBA00031349"/>
    </source>
</evidence>
<organism evidence="6 7">
    <name type="scientific">Leclercia adecarboxylata</name>
    <dbReference type="NCBI Taxonomy" id="83655"/>
    <lineage>
        <taxon>Bacteria</taxon>
        <taxon>Pseudomonadati</taxon>
        <taxon>Pseudomonadota</taxon>
        <taxon>Gammaproteobacteria</taxon>
        <taxon>Enterobacterales</taxon>
        <taxon>Enterobacteriaceae</taxon>
        <taxon>Leclercia</taxon>
    </lineage>
</organism>
<evidence type="ECO:0000256" key="5">
    <source>
        <dbReference type="ARBA" id="ARBA00032193"/>
    </source>
</evidence>
<dbReference type="InterPro" id="IPR006219">
    <property type="entry name" value="DAHP_synth_1"/>
</dbReference>
<dbReference type="Gene3D" id="3.20.20.70">
    <property type="entry name" value="Aldolase class I"/>
    <property type="match status" value="1"/>
</dbReference>
<dbReference type="SUPFAM" id="SSF51569">
    <property type="entry name" value="Aldolase"/>
    <property type="match status" value="1"/>
</dbReference>
<evidence type="ECO:0000313" key="7">
    <source>
        <dbReference type="Proteomes" id="UP000310719"/>
    </source>
</evidence>
<evidence type="ECO:0000256" key="1">
    <source>
        <dbReference type="ARBA" id="ARBA00003726"/>
    </source>
</evidence>
<reference evidence="6 7" key="1">
    <citation type="submission" date="2019-05" db="EMBL/GenBank/DDBJ databases">
        <authorList>
            <consortium name="Pathogen Informatics"/>
        </authorList>
    </citation>
    <scope>NUCLEOTIDE SEQUENCE [LARGE SCALE GENOMIC DNA]</scope>
    <source>
        <strain evidence="6 7">NCTC13032</strain>
    </source>
</reference>
<dbReference type="GO" id="GO:0005737">
    <property type="term" value="C:cytoplasm"/>
    <property type="evidence" value="ECO:0007669"/>
    <property type="project" value="TreeGrafter"/>
</dbReference>
<sequence>MEGNQNLEGGEPLVYGKSVTDACIGWDDTETVLRQLADAVKARRG</sequence>
<dbReference type="InterPro" id="IPR013785">
    <property type="entry name" value="Aldolase_TIM"/>
</dbReference>
<comment type="function">
    <text evidence="1">Stereospecific condensation of phosphoenolpyruvate (PEP) and D-erythrose-4-phosphate (E4P) giving rise to 3-deoxy-D-arabino-heptulosonate-7-phosphate (DAHP).</text>
</comment>
<dbReference type="PANTHER" id="PTHR21225">
    <property type="entry name" value="PHOSPHO-2-DEHYDRO-3-DEOXYHEPTONATE ALDOLASE DAHP SYNTHETASE"/>
    <property type="match status" value="1"/>
</dbReference>
<dbReference type="GO" id="GO:0009073">
    <property type="term" value="P:aromatic amino acid family biosynthetic process"/>
    <property type="evidence" value="ECO:0007669"/>
    <property type="project" value="InterPro"/>
</dbReference>
<name>A0A4U9HM59_9ENTR</name>
<dbReference type="PANTHER" id="PTHR21225:SF12">
    <property type="entry name" value="PHOSPHO-2-DEHYDRO-3-DEOXYHEPTONATE ALDOLASE, TYROSINE-INHIBITED"/>
    <property type="match status" value="1"/>
</dbReference>
<dbReference type="Proteomes" id="UP000310719">
    <property type="component" value="Chromosome"/>
</dbReference>
<dbReference type="EMBL" id="LR590464">
    <property type="protein sequence ID" value="VTP65368.1"/>
    <property type="molecule type" value="Genomic_DNA"/>
</dbReference>
<protein>
    <recommendedName>
        <fullName evidence="5">3-deoxy-D-arabino-heptulosonate 7-phosphate synthase</fullName>
    </recommendedName>
    <alternativeName>
        <fullName evidence="4">DAHP synthase</fullName>
    </alternativeName>
    <alternativeName>
        <fullName evidence="3">Phospho-2-keto-3-deoxyheptonate aldolase</fullName>
    </alternativeName>
</protein>
<proteinExistence type="predicted"/>
<gene>
    <name evidence="6" type="primary">aroG_2</name>
    <name evidence="6" type="ORF">NCTC13032_01990</name>
</gene>